<dbReference type="SUPFAM" id="SSF52540">
    <property type="entry name" value="P-loop containing nucleoside triphosphate hydrolases"/>
    <property type="match status" value="1"/>
</dbReference>
<evidence type="ECO:0000313" key="2">
    <source>
        <dbReference type="Proteomes" id="UP000609346"/>
    </source>
</evidence>
<accession>A0ABR8MQA7</accession>
<name>A0ABR8MQA7_9BACL</name>
<dbReference type="RefSeq" id="WP_191202404.1">
    <property type="nucleotide sequence ID" value="NZ_JACXZA010000001.1"/>
</dbReference>
<dbReference type="InterPro" id="IPR027417">
    <property type="entry name" value="P-loop_NTPase"/>
</dbReference>
<organism evidence="1 2">
    <name type="scientific">Paenibacillus terricola</name>
    <dbReference type="NCBI Taxonomy" id="2763503"/>
    <lineage>
        <taxon>Bacteria</taxon>
        <taxon>Bacillati</taxon>
        <taxon>Bacillota</taxon>
        <taxon>Bacilli</taxon>
        <taxon>Bacillales</taxon>
        <taxon>Paenibacillaceae</taxon>
        <taxon>Paenibacillus</taxon>
    </lineage>
</organism>
<gene>
    <name evidence="1" type="ORF">H8B09_05425</name>
</gene>
<evidence type="ECO:0000313" key="1">
    <source>
        <dbReference type="EMBL" id="MBD3918185.1"/>
    </source>
</evidence>
<keyword evidence="2" id="KW-1185">Reference proteome</keyword>
<dbReference type="Proteomes" id="UP000609346">
    <property type="component" value="Unassembled WGS sequence"/>
</dbReference>
<reference evidence="1 2" key="1">
    <citation type="submission" date="2020-09" db="EMBL/GenBank/DDBJ databases">
        <title>Paenibacillus sp. strain PR3 16S rRNA gene Genome sequencing and assembly.</title>
        <authorList>
            <person name="Kim J."/>
        </authorList>
    </citation>
    <scope>NUCLEOTIDE SEQUENCE [LARGE SCALE GENOMIC DNA]</scope>
    <source>
        <strain evidence="1 2">PR3</strain>
    </source>
</reference>
<comment type="caution">
    <text evidence="1">The sequence shown here is derived from an EMBL/GenBank/DDBJ whole genome shotgun (WGS) entry which is preliminary data.</text>
</comment>
<proteinExistence type="predicted"/>
<protein>
    <submittedName>
        <fullName evidence="1">AAA family ATPase</fullName>
    </submittedName>
</protein>
<sequence>MRICIEGPSAVGKSTLCRSLGERCGFIIQDEIIVEPIPGLSPGDTAIYYLEREVERWNAIETKGDNLMLILDTDPMKPLWFNWSQGYRDCMPLDELEAFYSGRVQSGEIGFADLYIILDADIQQLYQRKENDPFRDRDNFEWISSANEHRRRYYQYLHATMPSRVVFMDAVDKEATLELAVNNILALQHRSGSPIHPVKVFDLMMEWLRKG</sequence>
<dbReference type="Gene3D" id="3.40.50.300">
    <property type="entry name" value="P-loop containing nucleotide triphosphate hydrolases"/>
    <property type="match status" value="1"/>
</dbReference>
<dbReference type="EMBL" id="JACXZA010000001">
    <property type="protein sequence ID" value="MBD3918185.1"/>
    <property type="molecule type" value="Genomic_DNA"/>
</dbReference>